<sequence>MIQGTTNFMDEILGHRLSVQSVGFDSSETPEVTLDELQLIQNEDPRMSIEMFEDVPDVDGAIPGCSKTPGIEMVVSRESSPSILQSSTKSHTKKLKSSETLLKIHEDIKSTWKDAKKQESEADPVSGNPNQTTGAACC</sequence>
<feature type="compositionally biased region" description="Polar residues" evidence="1">
    <location>
        <begin position="127"/>
        <end position="138"/>
    </location>
</feature>
<dbReference type="Proteomes" id="UP001353858">
    <property type="component" value="Unassembled WGS sequence"/>
</dbReference>
<organism evidence="2 3">
    <name type="scientific">Aquatica leii</name>
    <dbReference type="NCBI Taxonomy" id="1421715"/>
    <lineage>
        <taxon>Eukaryota</taxon>
        <taxon>Metazoa</taxon>
        <taxon>Ecdysozoa</taxon>
        <taxon>Arthropoda</taxon>
        <taxon>Hexapoda</taxon>
        <taxon>Insecta</taxon>
        <taxon>Pterygota</taxon>
        <taxon>Neoptera</taxon>
        <taxon>Endopterygota</taxon>
        <taxon>Coleoptera</taxon>
        <taxon>Polyphaga</taxon>
        <taxon>Elateriformia</taxon>
        <taxon>Elateroidea</taxon>
        <taxon>Lampyridae</taxon>
        <taxon>Luciolinae</taxon>
        <taxon>Aquatica</taxon>
    </lineage>
</organism>
<keyword evidence="3" id="KW-1185">Reference proteome</keyword>
<feature type="region of interest" description="Disordered" evidence="1">
    <location>
        <begin position="76"/>
        <end position="98"/>
    </location>
</feature>
<comment type="caution">
    <text evidence="2">The sequence shown here is derived from an EMBL/GenBank/DDBJ whole genome shotgun (WGS) entry which is preliminary data.</text>
</comment>
<accession>A0AAN7SAM8</accession>
<name>A0AAN7SAM8_9COLE</name>
<evidence type="ECO:0000313" key="2">
    <source>
        <dbReference type="EMBL" id="KAK4882226.1"/>
    </source>
</evidence>
<gene>
    <name evidence="2" type="ORF">RN001_005545</name>
</gene>
<proteinExistence type="predicted"/>
<evidence type="ECO:0000313" key="3">
    <source>
        <dbReference type="Proteomes" id="UP001353858"/>
    </source>
</evidence>
<dbReference type="EMBL" id="JARPUR010000002">
    <property type="protein sequence ID" value="KAK4882226.1"/>
    <property type="molecule type" value="Genomic_DNA"/>
</dbReference>
<evidence type="ECO:0000256" key="1">
    <source>
        <dbReference type="SAM" id="MobiDB-lite"/>
    </source>
</evidence>
<protein>
    <submittedName>
        <fullName evidence="2">Uncharacterized protein</fullName>
    </submittedName>
</protein>
<reference evidence="3" key="1">
    <citation type="submission" date="2023-01" db="EMBL/GenBank/DDBJ databases">
        <title>Key to firefly adult light organ development and bioluminescence: homeobox transcription factors regulate luciferase expression and transportation to peroxisome.</title>
        <authorList>
            <person name="Fu X."/>
        </authorList>
    </citation>
    <scope>NUCLEOTIDE SEQUENCE [LARGE SCALE GENOMIC DNA]</scope>
</reference>
<dbReference type="AlphaFoldDB" id="A0AAN7SAM8"/>
<feature type="region of interest" description="Disordered" evidence="1">
    <location>
        <begin position="112"/>
        <end position="138"/>
    </location>
</feature>